<dbReference type="Proteomes" id="UP000619041">
    <property type="component" value="Unassembled WGS sequence"/>
</dbReference>
<comment type="caution">
    <text evidence="6">The sequence shown here is derived from an EMBL/GenBank/DDBJ whole genome shotgun (WGS) entry which is preliminary data.</text>
</comment>
<evidence type="ECO:0000256" key="3">
    <source>
        <dbReference type="ARBA" id="ARBA00022989"/>
    </source>
</evidence>
<keyword evidence="3 5" id="KW-1133">Transmembrane helix</keyword>
<evidence type="ECO:0000256" key="4">
    <source>
        <dbReference type="ARBA" id="ARBA00023136"/>
    </source>
</evidence>
<feature type="transmembrane region" description="Helical" evidence="5">
    <location>
        <begin position="20"/>
        <end position="43"/>
    </location>
</feature>
<feature type="transmembrane region" description="Helical" evidence="5">
    <location>
        <begin position="188"/>
        <end position="219"/>
    </location>
</feature>
<evidence type="ECO:0000313" key="6">
    <source>
        <dbReference type="EMBL" id="GGE04400.1"/>
    </source>
</evidence>
<feature type="transmembrane region" description="Helical" evidence="5">
    <location>
        <begin position="128"/>
        <end position="155"/>
    </location>
</feature>
<evidence type="ECO:0000313" key="7">
    <source>
        <dbReference type="Proteomes" id="UP000619041"/>
    </source>
</evidence>
<dbReference type="Pfam" id="PF07264">
    <property type="entry name" value="EI24"/>
    <property type="match status" value="1"/>
</dbReference>
<accession>A0ABQ1SA48</accession>
<keyword evidence="4 5" id="KW-0472">Membrane</keyword>
<evidence type="ECO:0000256" key="1">
    <source>
        <dbReference type="ARBA" id="ARBA00004141"/>
    </source>
</evidence>
<feature type="transmembrane region" description="Helical" evidence="5">
    <location>
        <begin position="63"/>
        <end position="89"/>
    </location>
</feature>
<evidence type="ECO:0008006" key="8">
    <source>
        <dbReference type="Google" id="ProtNLM"/>
    </source>
</evidence>
<evidence type="ECO:0000256" key="2">
    <source>
        <dbReference type="ARBA" id="ARBA00022692"/>
    </source>
</evidence>
<keyword evidence="7" id="KW-1185">Reference proteome</keyword>
<organism evidence="6 7">
    <name type="scientific">Tsuneonella deserti</name>
    <dbReference type="NCBI Taxonomy" id="2035528"/>
    <lineage>
        <taxon>Bacteria</taxon>
        <taxon>Pseudomonadati</taxon>
        <taxon>Pseudomonadota</taxon>
        <taxon>Alphaproteobacteria</taxon>
        <taxon>Sphingomonadales</taxon>
        <taxon>Erythrobacteraceae</taxon>
        <taxon>Tsuneonella</taxon>
    </lineage>
</organism>
<keyword evidence="2 5" id="KW-0812">Transmembrane</keyword>
<comment type="subcellular location">
    <subcellularLocation>
        <location evidence="1">Membrane</location>
        <topology evidence="1">Multi-pass membrane protein</topology>
    </subcellularLocation>
</comment>
<reference evidence="7" key="1">
    <citation type="journal article" date="2019" name="Int. J. Syst. Evol. Microbiol.">
        <title>The Global Catalogue of Microorganisms (GCM) 10K type strain sequencing project: providing services to taxonomists for standard genome sequencing and annotation.</title>
        <authorList>
            <consortium name="The Broad Institute Genomics Platform"/>
            <consortium name="The Broad Institute Genome Sequencing Center for Infectious Disease"/>
            <person name="Wu L."/>
            <person name="Ma J."/>
        </authorList>
    </citation>
    <scope>NUCLEOTIDE SEQUENCE [LARGE SCALE GENOMIC DNA]</scope>
    <source>
        <strain evidence="7">CGMCC 1.15959</strain>
    </source>
</reference>
<name>A0ABQ1SA48_9SPHN</name>
<dbReference type="EMBL" id="BMKL01000001">
    <property type="protein sequence ID" value="GGE04400.1"/>
    <property type="molecule type" value="Genomic_DNA"/>
</dbReference>
<protein>
    <recommendedName>
        <fullName evidence="8">CysZ-like protein</fullName>
    </recommendedName>
</protein>
<proteinExistence type="predicted"/>
<gene>
    <name evidence="6" type="ORF">GCM10011515_25010</name>
</gene>
<evidence type="ECO:0000256" key="5">
    <source>
        <dbReference type="SAM" id="Phobius"/>
    </source>
</evidence>
<dbReference type="RefSeq" id="WP_188645431.1">
    <property type="nucleotide sequence ID" value="NZ_BMKL01000001.1"/>
</dbReference>
<dbReference type="InterPro" id="IPR059112">
    <property type="entry name" value="CysZ/EI24"/>
</dbReference>
<sequence length="231" mass="24692">MTGVLPAFARALGQLGDRRVIGVLVKSIALTLAIFVLAGIVLWQLARSLIEHYAAGYGELGGLIGLVLAILGGWLLFRVVALAVLQFFADEIVLAVEERHYPQAAATARKLPLAEDARNALTGVARALVVNLAALPFALLLLLTGVGTAILFWVVNGWLLGRELQDMAWLRHRHDRQATPPLPPLTRLALGGIVAALLLVPFVNLLAPVLGAAAATHMVQSRINPLKKSRP</sequence>